<feature type="compositionally biased region" description="Pro residues" evidence="1">
    <location>
        <begin position="28"/>
        <end position="39"/>
    </location>
</feature>
<dbReference type="EMBL" id="JACGWN010000005">
    <property type="protein sequence ID" value="KAL0449538.1"/>
    <property type="molecule type" value="Genomic_DNA"/>
</dbReference>
<organism evidence="2">
    <name type="scientific">Sesamum latifolium</name>
    <dbReference type="NCBI Taxonomy" id="2727402"/>
    <lineage>
        <taxon>Eukaryota</taxon>
        <taxon>Viridiplantae</taxon>
        <taxon>Streptophyta</taxon>
        <taxon>Embryophyta</taxon>
        <taxon>Tracheophyta</taxon>
        <taxon>Spermatophyta</taxon>
        <taxon>Magnoliopsida</taxon>
        <taxon>eudicotyledons</taxon>
        <taxon>Gunneridae</taxon>
        <taxon>Pentapetalae</taxon>
        <taxon>asterids</taxon>
        <taxon>lamiids</taxon>
        <taxon>Lamiales</taxon>
        <taxon>Pedaliaceae</taxon>
        <taxon>Sesamum</taxon>
    </lineage>
</organism>
<dbReference type="AlphaFoldDB" id="A0AAW2X6S4"/>
<sequence>MWLAAVEGTRVVFALVEAHFFSRTYTSPSPPPPPPPSPNPTTEDRIGRFEEMRADMMVMIREMRASSSVAGPSQPTASSTAPAQPTIHPQPPNDDEMGERVCKSIPFLI</sequence>
<feature type="compositionally biased region" description="Polar residues" evidence="1">
    <location>
        <begin position="65"/>
        <end position="83"/>
    </location>
</feature>
<protein>
    <submittedName>
        <fullName evidence="2">Uncharacterized protein</fullName>
    </submittedName>
</protein>
<evidence type="ECO:0000256" key="1">
    <source>
        <dbReference type="SAM" id="MobiDB-lite"/>
    </source>
</evidence>
<gene>
    <name evidence="2" type="ORF">Slati_1510200</name>
</gene>
<evidence type="ECO:0000313" key="2">
    <source>
        <dbReference type="EMBL" id="KAL0449538.1"/>
    </source>
</evidence>
<name>A0AAW2X6S4_9LAMI</name>
<reference evidence="2" key="2">
    <citation type="journal article" date="2024" name="Plant">
        <title>Genomic evolution and insights into agronomic trait innovations of Sesamum species.</title>
        <authorList>
            <person name="Miao H."/>
            <person name="Wang L."/>
            <person name="Qu L."/>
            <person name="Liu H."/>
            <person name="Sun Y."/>
            <person name="Le M."/>
            <person name="Wang Q."/>
            <person name="Wei S."/>
            <person name="Zheng Y."/>
            <person name="Lin W."/>
            <person name="Duan Y."/>
            <person name="Cao H."/>
            <person name="Xiong S."/>
            <person name="Wang X."/>
            <person name="Wei L."/>
            <person name="Li C."/>
            <person name="Ma Q."/>
            <person name="Ju M."/>
            <person name="Zhao R."/>
            <person name="Li G."/>
            <person name="Mu C."/>
            <person name="Tian Q."/>
            <person name="Mei H."/>
            <person name="Zhang T."/>
            <person name="Gao T."/>
            <person name="Zhang H."/>
        </authorList>
    </citation>
    <scope>NUCLEOTIDE SEQUENCE</scope>
    <source>
        <strain evidence="2">KEN1</strain>
    </source>
</reference>
<reference evidence="2" key="1">
    <citation type="submission" date="2020-06" db="EMBL/GenBank/DDBJ databases">
        <authorList>
            <person name="Li T."/>
            <person name="Hu X."/>
            <person name="Zhang T."/>
            <person name="Song X."/>
            <person name="Zhang H."/>
            <person name="Dai N."/>
            <person name="Sheng W."/>
            <person name="Hou X."/>
            <person name="Wei L."/>
        </authorList>
    </citation>
    <scope>NUCLEOTIDE SEQUENCE</scope>
    <source>
        <strain evidence="2">KEN1</strain>
        <tissue evidence="2">Leaf</tissue>
    </source>
</reference>
<comment type="caution">
    <text evidence="2">The sequence shown here is derived from an EMBL/GenBank/DDBJ whole genome shotgun (WGS) entry which is preliminary data.</text>
</comment>
<accession>A0AAW2X6S4</accession>
<feature type="region of interest" description="Disordered" evidence="1">
    <location>
        <begin position="23"/>
        <end position="46"/>
    </location>
</feature>
<proteinExistence type="predicted"/>
<feature type="region of interest" description="Disordered" evidence="1">
    <location>
        <begin position="64"/>
        <end position="102"/>
    </location>
</feature>